<feature type="transmembrane region" description="Helical" evidence="2">
    <location>
        <begin position="469"/>
        <end position="488"/>
    </location>
</feature>
<reference evidence="3" key="1">
    <citation type="submission" date="2022-01" db="EMBL/GenBank/DDBJ databases">
        <title>Corynebacterium sp. nov isolated from isolated from the feces of the greater white-fronted geese (Anser albifrons) at Poyang Lake, PR China.</title>
        <authorList>
            <person name="Liu Q."/>
        </authorList>
    </citation>
    <scope>NUCLEOTIDE SEQUENCE</scope>
    <source>
        <strain evidence="3">JCM 32435</strain>
    </source>
</reference>
<dbReference type="RefSeq" id="WP_236117728.1">
    <property type="nucleotide sequence ID" value="NZ_JAKGSI010000001.1"/>
</dbReference>
<proteinExistence type="predicted"/>
<dbReference type="EMBL" id="JAKGSI010000001">
    <property type="protein sequence ID" value="MCF4005941.1"/>
    <property type="molecule type" value="Genomic_DNA"/>
</dbReference>
<dbReference type="Proteomes" id="UP001139336">
    <property type="component" value="Unassembled WGS sequence"/>
</dbReference>
<feature type="transmembrane region" description="Helical" evidence="2">
    <location>
        <begin position="347"/>
        <end position="363"/>
    </location>
</feature>
<feature type="transmembrane region" description="Helical" evidence="2">
    <location>
        <begin position="63"/>
        <end position="84"/>
    </location>
</feature>
<keyword evidence="2" id="KW-0812">Transmembrane</keyword>
<name>A0A9X1QNK8_9CORY</name>
<feature type="transmembrane region" description="Helical" evidence="2">
    <location>
        <begin position="383"/>
        <end position="402"/>
    </location>
</feature>
<feature type="transmembrane region" description="Helical" evidence="2">
    <location>
        <begin position="444"/>
        <end position="462"/>
    </location>
</feature>
<accession>A0A9X1QNK8</accession>
<protein>
    <submittedName>
        <fullName evidence="3">Uncharacterized protein</fullName>
    </submittedName>
</protein>
<dbReference type="Pfam" id="PF20176">
    <property type="entry name" value="DUF6541"/>
    <property type="match status" value="1"/>
</dbReference>
<feature type="transmembrane region" description="Helical" evidence="2">
    <location>
        <begin position="301"/>
        <end position="318"/>
    </location>
</feature>
<evidence type="ECO:0000256" key="1">
    <source>
        <dbReference type="SAM" id="MobiDB-lite"/>
    </source>
</evidence>
<feature type="compositionally biased region" description="Low complexity" evidence="1">
    <location>
        <begin position="773"/>
        <end position="784"/>
    </location>
</feature>
<keyword evidence="2" id="KW-0472">Membrane</keyword>
<keyword evidence="4" id="KW-1185">Reference proteome</keyword>
<sequence>MGITGVVLVGIVVFCVPGFLFSWISGVRAPWAAAMSLPVSFGIFGFAGWLTSVLGGRYMMSSLIVVWLFFLVIAAVWRWVAYIFDRRPHNPESEGETVLQGPKGVVIETPVDAEFEAAPVASTPTEPDPKPPARPSFFSPGGWSDPRWILPALGVVAGMLLIIIPSIRWLNALPHGMDDVFQGWDVHWHASVIRWIEETGNADPTRMGELHNPENHYPMYYPVAWHAGVWILAHIMGLSPATAVNYGSIIIPGIVAPLSAATLAWRLINDRSLFSQMASAFAAVIITGIPAYYWIGNYVGAWPYTAALCACGIVLAAFMSAPYRPIMLLACGVSFMGIVQLHPASATVVILGLGLWWLLWLLWNPVRTPQSILGSLGCRLRDVLILAAGGLIGVVPLLPQVLGRTSDMEGVASFSATEDITLAESIRKTITMTTRHVNDGAPFHFMWVVVPALLGLLILIIWRRNIWALLFYLISGILTVNALTPLPDPYGKLLNIVGQFHYATPHRLIMPVALISAASAGVAITAILALLLRPLRRRSTRWAGVSMVALTLLGTGGLGWYAHADVEKEGRWVIQSARQEIHTFTDKDRRAFAWLAKQPKAYDGLIFHDPSDGAGWMYPLEGLPSIARHYHWPMPVYYTDSYHLWEHIDRMGAGLPGDPDAQNETDRLAEKLGVHYVVLSPPNFWAFQVPHEPLTEGTYTAPGLTLVYKEGEDAIFVVNSSFTDEEIQAMRTSGDSPEQLPHQPTYGELGIARTAAEVNKPYFHRPGDGRVSGGSTAAAGVGAW</sequence>
<feature type="region of interest" description="Disordered" evidence="1">
    <location>
        <begin position="762"/>
        <end position="784"/>
    </location>
</feature>
<keyword evidence="2" id="KW-1133">Transmembrane helix</keyword>
<dbReference type="AlphaFoldDB" id="A0A9X1QNK8"/>
<feature type="transmembrane region" description="Helical" evidence="2">
    <location>
        <begin position="7"/>
        <end position="25"/>
    </location>
</feature>
<feature type="transmembrane region" description="Helical" evidence="2">
    <location>
        <begin position="31"/>
        <end position="51"/>
    </location>
</feature>
<evidence type="ECO:0000313" key="4">
    <source>
        <dbReference type="Proteomes" id="UP001139336"/>
    </source>
</evidence>
<comment type="caution">
    <text evidence="3">The sequence shown here is derived from an EMBL/GenBank/DDBJ whole genome shotgun (WGS) entry which is preliminary data.</text>
</comment>
<gene>
    <name evidence="3" type="ORF">L1O03_01960</name>
</gene>
<dbReference type="InterPro" id="IPR046671">
    <property type="entry name" value="DUF6541"/>
</dbReference>
<evidence type="ECO:0000256" key="2">
    <source>
        <dbReference type="SAM" id="Phobius"/>
    </source>
</evidence>
<feature type="transmembrane region" description="Helical" evidence="2">
    <location>
        <begin position="508"/>
        <end position="530"/>
    </location>
</feature>
<feature type="transmembrane region" description="Helical" evidence="2">
    <location>
        <begin position="148"/>
        <end position="167"/>
    </location>
</feature>
<evidence type="ECO:0000313" key="3">
    <source>
        <dbReference type="EMBL" id="MCF4005941.1"/>
    </source>
</evidence>
<feature type="transmembrane region" description="Helical" evidence="2">
    <location>
        <begin position="277"/>
        <end position="295"/>
    </location>
</feature>
<organism evidence="3 4">
    <name type="scientific">Corynebacterium uropygiale</name>
    <dbReference type="NCBI Taxonomy" id="1775911"/>
    <lineage>
        <taxon>Bacteria</taxon>
        <taxon>Bacillati</taxon>
        <taxon>Actinomycetota</taxon>
        <taxon>Actinomycetes</taxon>
        <taxon>Mycobacteriales</taxon>
        <taxon>Corynebacteriaceae</taxon>
        <taxon>Corynebacterium</taxon>
    </lineage>
</organism>
<feature type="transmembrane region" description="Helical" evidence="2">
    <location>
        <begin position="542"/>
        <end position="562"/>
    </location>
</feature>
<feature type="transmembrane region" description="Helical" evidence="2">
    <location>
        <begin position="243"/>
        <end position="265"/>
    </location>
</feature>